<sequence length="80" mass="9051">MHIFIRRPEVTEVRKDREFVEMEVPYNGQPKRPGSPSPMASPAHSAASHPGLLHSCCGRCCGQRYQTAEDGDIEIRILFR</sequence>
<dbReference type="EMBL" id="OA566033">
    <property type="protein sequence ID" value="CAD7198166.1"/>
    <property type="molecule type" value="Genomic_DNA"/>
</dbReference>
<dbReference type="AlphaFoldDB" id="A0A7R8Z8D8"/>
<organism evidence="2">
    <name type="scientific">Timema douglasi</name>
    <name type="common">Walking stick</name>
    <dbReference type="NCBI Taxonomy" id="61478"/>
    <lineage>
        <taxon>Eukaryota</taxon>
        <taxon>Metazoa</taxon>
        <taxon>Ecdysozoa</taxon>
        <taxon>Arthropoda</taxon>
        <taxon>Hexapoda</taxon>
        <taxon>Insecta</taxon>
        <taxon>Pterygota</taxon>
        <taxon>Neoptera</taxon>
        <taxon>Polyneoptera</taxon>
        <taxon>Phasmatodea</taxon>
        <taxon>Timematodea</taxon>
        <taxon>Timematoidea</taxon>
        <taxon>Timematidae</taxon>
        <taxon>Timema</taxon>
    </lineage>
</organism>
<reference evidence="2" key="1">
    <citation type="submission" date="2020-11" db="EMBL/GenBank/DDBJ databases">
        <authorList>
            <person name="Tran Van P."/>
        </authorList>
    </citation>
    <scope>NUCLEOTIDE SEQUENCE</scope>
</reference>
<evidence type="ECO:0000313" key="2">
    <source>
        <dbReference type="EMBL" id="CAD7198166.1"/>
    </source>
</evidence>
<gene>
    <name evidence="2" type="ORF">TDIB3V08_LOCUS4453</name>
</gene>
<feature type="region of interest" description="Disordered" evidence="1">
    <location>
        <begin position="21"/>
        <end position="49"/>
    </location>
</feature>
<name>A0A7R8Z8D8_TIMDO</name>
<feature type="compositionally biased region" description="Low complexity" evidence="1">
    <location>
        <begin position="37"/>
        <end position="49"/>
    </location>
</feature>
<proteinExistence type="predicted"/>
<protein>
    <submittedName>
        <fullName evidence="2">Uncharacterized protein</fullName>
    </submittedName>
</protein>
<evidence type="ECO:0000256" key="1">
    <source>
        <dbReference type="SAM" id="MobiDB-lite"/>
    </source>
</evidence>
<accession>A0A7R8Z8D8</accession>